<evidence type="ECO:0000256" key="2">
    <source>
        <dbReference type="SAM" id="MobiDB-lite"/>
    </source>
</evidence>
<feature type="compositionally biased region" description="Basic and acidic residues" evidence="2">
    <location>
        <begin position="58"/>
        <end position="78"/>
    </location>
</feature>
<dbReference type="PROSITE" id="PS51257">
    <property type="entry name" value="PROKAR_LIPOPROTEIN"/>
    <property type="match status" value="1"/>
</dbReference>
<dbReference type="Pfam" id="PF07007">
    <property type="entry name" value="LprI"/>
    <property type="match status" value="1"/>
</dbReference>
<dbReference type="AlphaFoldDB" id="A0A556PDN0"/>
<protein>
    <submittedName>
        <fullName evidence="5">DUF1311 domain-containing protein</fullName>
    </submittedName>
</protein>
<dbReference type="RefSeq" id="WP_144089175.1">
    <property type="nucleotide sequence ID" value="NZ_VMHE01000019.1"/>
</dbReference>
<evidence type="ECO:0000313" key="6">
    <source>
        <dbReference type="Proteomes" id="UP000316425"/>
    </source>
</evidence>
<feature type="compositionally biased region" description="Basic and acidic residues" evidence="2">
    <location>
        <begin position="33"/>
        <end position="44"/>
    </location>
</feature>
<comment type="caution">
    <text evidence="5">The sequence shown here is derived from an EMBL/GenBank/DDBJ whole genome shotgun (WGS) entry which is preliminary data.</text>
</comment>
<gene>
    <name evidence="5" type="ORF">FPQ13_09925</name>
</gene>
<dbReference type="Gene3D" id="1.20.1270.180">
    <property type="match status" value="1"/>
</dbReference>
<organism evidence="5 6">
    <name type="scientific">Allobacillus salarius</name>
    <dbReference type="NCBI Taxonomy" id="1955272"/>
    <lineage>
        <taxon>Bacteria</taxon>
        <taxon>Bacillati</taxon>
        <taxon>Bacillota</taxon>
        <taxon>Bacilli</taxon>
        <taxon>Bacillales</taxon>
        <taxon>Bacillaceae</taxon>
        <taxon>Allobacillus</taxon>
    </lineage>
</organism>
<dbReference type="Proteomes" id="UP000316425">
    <property type="component" value="Unassembled WGS sequence"/>
</dbReference>
<sequence>MNNQRKFLLMVFSSMFIILAACTPADEESTSVDGEKEVNDETKIANESNSSMNVESNKSNEIDEDPTIKEEDSTETKKPIRISSGEEAVEFLKQQLKEGKDDNISFGANEDSESDHNGTYYTVQLVDVSLRASGKTGNLGYYKVYQDGTYELYQLSASNNVSDKSSDDKERYLSKLNEIEKEMETLRENSEAITTLDMEKEEAYRYEVWDKQLNEIYAVLMGELSKEQADQLRDEQRNWIKYRDETAKEESQTYDGGSMESLHYVATQATLTKDRCFELVSVYMN</sequence>
<reference evidence="5 6" key="1">
    <citation type="submission" date="2019-07" db="EMBL/GenBank/DDBJ databases">
        <title>Allobacillus sp. nov. SKP isolated from shrimp paste of Euphausiacea.</title>
        <authorList>
            <person name="Kanchanasin P."/>
            <person name="Tanasupawat S."/>
            <person name="Shi W."/>
            <person name="Wu L."/>
            <person name="Ma J."/>
        </authorList>
    </citation>
    <scope>NUCLEOTIDE SEQUENCE [LARGE SCALE GENOMIC DNA]</scope>
    <source>
        <strain evidence="5 6">SKP4-8</strain>
    </source>
</reference>
<feature type="domain" description="Lysozyme inhibitor LprI-like N-terminal" evidence="4">
    <location>
        <begin position="190"/>
        <end position="279"/>
    </location>
</feature>
<dbReference type="InterPro" id="IPR009739">
    <property type="entry name" value="LprI-like_N"/>
</dbReference>
<evidence type="ECO:0000256" key="3">
    <source>
        <dbReference type="SAM" id="SignalP"/>
    </source>
</evidence>
<feature type="compositionally biased region" description="Low complexity" evidence="2">
    <location>
        <begin position="46"/>
        <end position="57"/>
    </location>
</feature>
<feature type="chain" id="PRO_5038515492" evidence="3">
    <location>
        <begin position="21"/>
        <end position="285"/>
    </location>
</feature>
<keyword evidence="6" id="KW-1185">Reference proteome</keyword>
<accession>A0A556PDN0</accession>
<dbReference type="EMBL" id="VMHE01000019">
    <property type="protein sequence ID" value="TSJ62502.1"/>
    <property type="molecule type" value="Genomic_DNA"/>
</dbReference>
<name>A0A556PDN0_9BACI</name>
<feature type="region of interest" description="Disordered" evidence="2">
    <location>
        <begin position="25"/>
        <end position="79"/>
    </location>
</feature>
<proteinExistence type="predicted"/>
<evidence type="ECO:0000313" key="5">
    <source>
        <dbReference type="EMBL" id="TSJ62502.1"/>
    </source>
</evidence>
<dbReference type="PANTHER" id="PTHR39176">
    <property type="entry name" value="PERIPLASMIC PROTEIN-RELATED"/>
    <property type="match status" value="1"/>
</dbReference>
<dbReference type="PANTHER" id="PTHR39176:SF1">
    <property type="entry name" value="PERIPLASMIC PROTEIN"/>
    <property type="match status" value="1"/>
</dbReference>
<keyword evidence="1" id="KW-0175">Coiled coil</keyword>
<feature type="signal peptide" evidence="3">
    <location>
        <begin position="1"/>
        <end position="20"/>
    </location>
</feature>
<dbReference type="OrthoDB" id="2438161at2"/>
<feature type="coiled-coil region" evidence="1">
    <location>
        <begin position="162"/>
        <end position="196"/>
    </location>
</feature>
<evidence type="ECO:0000256" key="1">
    <source>
        <dbReference type="SAM" id="Coils"/>
    </source>
</evidence>
<evidence type="ECO:0000259" key="4">
    <source>
        <dbReference type="Pfam" id="PF07007"/>
    </source>
</evidence>
<keyword evidence="3" id="KW-0732">Signal</keyword>